<dbReference type="EMBL" id="CABIJS010000020">
    <property type="protein sequence ID" value="VUZ39580.1"/>
    <property type="molecule type" value="Genomic_DNA"/>
</dbReference>
<feature type="compositionally biased region" description="Polar residues" evidence="1">
    <location>
        <begin position="137"/>
        <end position="146"/>
    </location>
</feature>
<feature type="compositionally biased region" description="Low complexity" evidence="1">
    <location>
        <begin position="485"/>
        <end position="497"/>
    </location>
</feature>
<organism evidence="2 3">
    <name type="scientific">Hymenolepis diminuta</name>
    <name type="common">Rat tapeworm</name>
    <dbReference type="NCBI Taxonomy" id="6216"/>
    <lineage>
        <taxon>Eukaryota</taxon>
        <taxon>Metazoa</taxon>
        <taxon>Spiralia</taxon>
        <taxon>Lophotrochozoa</taxon>
        <taxon>Platyhelminthes</taxon>
        <taxon>Cestoda</taxon>
        <taxon>Eucestoda</taxon>
        <taxon>Cyclophyllidea</taxon>
        <taxon>Hymenolepididae</taxon>
        <taxon>Hymenolepis</taxon>
    </lineage>
</organism>
<feature type="region of interest" description="Disordered" evidence="1">
    <location>
        <begin position="342"/>
        <end position="368"/>
    </location>
</feature>
<dbReference type="Proteomes" id="UP000321570">
    <property type="component" value="Unassembled WGS sequence"/>
</dbReference>
<feature type="region of interest" description="Disordered" evidence="1">
    <location>
        <begin position="875"/>
        <end position="894"/>
    </location>
</feature>
<accession>A0A564XX73</accession>
<evidence type="ECO:0000313" key="3">
    <source>
        <dbReference type="Proteomes" id="UP000321570"/>
    </source>
</evidence>
<feature type="region of interest" description="Disordered" evidence="1">
    <location>
        <begin position="205"/>
        <end position="286"/>
    </location>
</feature>
<evidence type="ECO:0000256" key="1">
    <source>
        <dbReference type="SAM" id="MobiDB-lite"/>
    </source>
</evidence>
<gene>
    <name evidence="2" type="ORF">WMSIL1_LOCUS841</name>
</gene>
<dbReference type="AlphaFoldDB" id="A0A564XX73"/>
<feature type="compositionally biased region" description="Basic residues" evidence="1">
    <location>
        <begin position="1"/>
        <end position="10"/>
    </location>
</feature>
<feature type="region of interest" description="Disordered" evidence="1">
    <location>
        <begin position="650"/>
        <end position="708"/>
    </location>
</feature>
<feature type="compositionally biased region" description="Low complexity" evidence="1">
    <location>
        <begin position="586"/>
        <end position="599"/>
    </location>
</feature>
<keyword evidence="3" id="KW-1185">Reference proteome</keyword>
<reference evidence="2 3" key="1">
    <citation type="submission" date="2019-07" db="EMBL/GenBank/DDBJ databases">
        <authorList>
            <person name="Jastrzebski P J."/>
            <person name="Paukszto L."/>
            <person name="Jastrzebski P J."/>
        </authorList>
    </citation>
    <scope>NUCLEOTIDE SEQUENCE [LARGE SCALE GENOMIC DNA]</scope>
    <source>
        <strain evidence="2 3">WMS-il1</strain>
    </source>
</reference>
<feature type="compositionally biased region" description="Pro residues" evidence="1">
    <location>
        <begin position="825"/>
        <end position="840"/>
    </location>
</feature>
<feature type="compositionally biased region" description="Polar residues" evidence="1">
    <location>
        <begin position="455"/>
        <end position="471"/>
    </location>
</feature>
<proteinExistence type="predicted"/>
<feature type="region of interest" description="Disordered" evidence="1">
    <location>
        <begin position="1"/>
        <end position="21"/>
    </location>
</feature>
<sequence>MNRSKSRSKRPQFPLASRQSFRSEMDLIGDGNLNQIPFLNRSCSPTSITKSSFNDADSGTLSDTDAESVSANGIKNSQFRNGFSKSSFLTSENDGLNRPKLVNLGSAVNNLTHTKTHSHANPSYAKFRLSHHDSSEQSENPPGVTNSKRDGLNLPHYEESIIDGFSVIAFEDRTDLELYARLNDVDKAESAGEEVNGERAPPLIRKTGLRGTRHGGGTGRQRRGGTTRGTVSGRGRRPVVVVSLATPTDPPTSSNGTKETARLGPLHVEVSPSSPGAKKRLGRDAGEVSKGNIQLFNGEEGSSAILPSLKGNTANVSSSSSSVAPPKRNLFSIEALTAVEPKEQVEVESSESSVEQPPPPKIHQNGGAGGVLTSTQWLERLKRCVGPRGFLVPIDETEMNQLTHLLITDSHFKQEVARLPHVFQMLSNFYAHQQQLQFLQQQRFHQQRMAAPQSFAYSQQNSSVANSKTFPQPTPPSRFATHLQSSSTSSTATGAASHPYQSNFTSAVAASSSAAAAAVAAAAAAAMATVAVSSVAGIRPPPPPPPFYSGSSVSTFSSHYFPGQPSHPVPMSSYPPQMLPPPPPSSSRAAPSQHQQQQQCNHQHPFMTNAPAPPPSPSLWGTALSHPGSEFPYQYYCQHQLMQNPNLQVLHKAPPPADAVDLTSSGNSSKRLPPPPTPVNKTPMLPPPSPPARHLPPSQSASTSPKKPLPRFANLFHFDGLYSNRGATGHLRICYYIMKCKWPPERPFAHPCWYLEPGSHTAILKPIPQKPPPQPLSIIRSTPLSPRFPNYGHFIRAAIENVGGVGVRSSLHPPPPPIAIDLTRSPPPITSRKLPPPPPLLESDLLLKRRRTEAGGGHFQGAPIAHFQNGGVRMPPPASFLLPPPPFPHFRQPP</sequence>
<protein>
    <submittedName>
        <fullName evidence="2">Uncharacterized protein</fullName>
    </submittedName>
</protein>
<feature type="region of interest" description="Disordered" evidence="1">
    <location>
        <begin position="819"/>
        <end position="841"/>
    </location>
</feature>
<name>A0A564XX73_HYMDI</name>
<evidence type="ECO:0000313" key="2">
    <source>
        <dbReference type="EMBL" id="VUZ39580.1"/>
    </source>
</evidence>
<feature type="region of interest" description="Disordered" evidence="1">
    <location>
        <begin position="450"/>
        <end position="497"/>
    </location>
</feature>
<feature type="region of interest" description="Disordered" evidence="1">
    <location>
        <begin position="128"/>
        <end position="152"/>
    </location>
</feature>
<feature type="region of interest" description="Disordered" evidence="1">
    <location>
        <begin position="567"/>
        <end position="623"/>
    </location>
</feature>
<feature type="compositionally biased region" description="Pro residues" evidence="1">
    <location>
        <begin position="672"/>
        <end position="694"/>
    </location>
</feature>